<feature type="chain" id="PRO_5039949616" evidence="1">
    <location>
        <begin position="20"/>
        <end position="57"/>
    </location>
</feature>
<name>A6K667_RAT</name>
<accession>A6K667</accession>
<evidence type="ECO:0000256" key="1">
    <source>
        <dbReference type="SAM" id="SignalP"/>
    </source>
</evidence>
<keyword evidence="1" id="KW-0732">Signal</keyword>
<reference evidence="3" key="1">
    <citation type="submission" date="2005-09" db="EMBL/GenBank/DDBJ databases">
        <authorList>
            <person name="Mural R.J."/>
            <person name="Li P.W."/>
            <person name="Adams M.D."/>
            <person name="Amanatides P.G."/>
            <person name="Baden-Tillson H."/>
            <person name="Barnstead M."/>
            <person name="Chin S.H."/>
            <person name="Dew I."/>
            <person name="Evans C.A."/>
            <person name="Ferriera S."/>
            <person name="Flanigan M."/>
            <person name="Fosler C."/>
            <person name="Glodek A."/>
            <person name="Gu Z."/>
            <person name="Holt R.A."/>
            <person name="Jennings D."/>
            <person name="Kraft C.L."/>
            <person name="Lu F."/>
            <person name="Nguyen T."/>
            <person name="Nusskern D.R."/>
            <person name="Pfannkoch C.M."/>
            <person name="Sitter C."/>
            <person name="Sutton G.G."/>
            <person name="Venter J.C."/>
            <person name="Wang Z."/>
            <person name="Woodage T."/>
            <person name="Zheng X.H."/>
            <person name="Zhong F."/>
        </authorList>
    </citation>
    <scope>NUCLEOTIDE SEQUENCE [LARGE SCALE GENOMIC DNA]</scope>
    <source>
        <strain>BN</strain>
        <strain evidence="3">Sprague-Dawley</strain>
    </source>
</reference>
<dbReference type="AlphaFoldDB" id="A6K667"/>
<evidence type="ECO:0000313" key="2">
    <source>
        <dbReference type="EMBL" id="EDL99637.1"/>
    </source>
</evidence>
<proteinExistence type="predicted"/>
<evidence type="ECO:0000313" key="4">
    <source>
        <dbReference type="RGD" id="2119"/>
    </source>
</evidence>
<dbReference type="Proteomes" id="UP000234681">
    <property type="component" value="Chromosome 14"/>
</dbReference>
<feature type="signal peptide" evidence="1">
    <location>
        <begin position="1"/>
        <end position="19"/>
    </location>
</feature>
<dbReference type="EMBL" id="CH474022">
    <property type="protein sequence ID" value="EDL99637.1"/>
    <property type="molecule type" value="Genomic_DNA"/>
</dbReference>
<evidence type="ECO:0000313" key="3">
    <source>
        <dbReference type="Proteomes" id="UP000234681"/>
    </source>
</evidence>
<protein>
    <submittedName>
        <fullName evidence="2">Annexin A3, isoform CRA_a</fullName>
    </submittedName>
</protein>
<gene>
    <name evidence="2 4" type="primary">Anxa3</name>
    <name evidence="2" type="ORF">rCG_37809</name>
</gene>
<organism evidence="2 3">
    <name type="scientific">Rattus norvegicus</name>
    <name type="common">Rat</name>
    <dbReference type="NCBI Taxonomy" id="10116"/>
    <lineage>
        <taxon>Eukaryota</taxon>
        <taxon>Metazoa</taxon>
        <taxon>Chordata</taxon>
        <taxon>Craniata</taxon>
        <taxon>Vertebrata</taxon>
        <taxon>Euteleostomi</taxon>
        <taxon>Mammalia</taxon>
        <taxon>Eutheria</taxon>
        <taxon>Euarchontoglires</taxon>
        <taxon>Glires</taxon>
        <taxon>Rodentia</taxon>
        <taxon>Myomorpha</taxon>
        <taxon>Muroidea</taxon>
        <taxon>Muridae</taxon>
        <taxon>Murinae</taxon>
        <taxon>Rattus</taxon>
    </lineage>
</organism>
<sequence>MTHKVFLLLLFSLIPRAVALALDSLPLSSLPQRCSHFEHLGSSKRLWLFCLSFLQKI</sequence>
<dbReference type="RGD" id="2119">
    <property type="gene designation" value="Anxa3"/>
</dbReference>